<reference evidence="2" key="2">
    <citation type="submission" date="2020-02" db="EMBL/GenBank/DDBJ databases">
        <authorList>
            <person name="Gilchrist C.L.M."/>
            <person name="Chooi Y.-H."/>
        </authorList>
    </citation>
    <scope>NUCLEOTIDE SEQUENCE</scope>
    <source>
        <strain evidence="2">MST-FP2251</strain>
    </source>
</reference>
<comment type="caution">
    <text evidence="2">The sequence shown here is derived from an EMBL/GenBank/DDBJ whole genome shotgun (WGS) entry which is preliminary data.</text>
</comment>
<reference evidence="2" key="1">
    <citation type="journal article" date="2019" name="Beilstein J. Org. Chem.">
        <title>Nanangenines: drimane sesquiterpenoids as the dominant metabolite cohort of a novel Australian fungus, Aspergillus nanangensis.</title>
        <authorList>
            <person name="Lacey H.J."/>
            <person name="Gilchrist C.L.M."/>
            <person name="Crombie A."/>
            <person name="Kalaitzis J.A."/>
            <person name="Vuong D."/>
            <person name="Rutledge P.J."/>
            <person name="Turner P."/>
            <person name="Pitt J.I."/>
            <person name="Lacey E."/>
            <person name="Chooi Y.H."/>
            <person name="Piggott A.M."/>
        </authorList>
    </citation>
    <scope>NUCLEOTIDE SEQUENCE</scope>
    <source>
        <strain evidence="2">MST-FP2251</strain>
    </source>
</reference>
<dbReference type="AlphaFoldDB" id="A0AAD4GVP7"/>
<name>A0AAD4GVP7_ASPNN</name>
<proteinExistence type="predicted"/>
<keyword evidence="3" id="KW-1185">Reference proteome</keyword>
<evidence type="ECO:0000313" key="3">
    <source>
        <dbReference type="Proteomes" id="UP001194746"/>
    </source>
</evidence>
<evidence type="ECO:0000313" key="2">
    <source>
        <dbReference type="EMBL" id="KAF9889693.1"/>
    </source>
</evidence>
<evidence type="ECO:0000256" key="1">
    <source>
        <dbReference type="SAM" id="MobiDB-lite"/>
    </source>
</evidence>
<sequence>MPPPMKPSYNRKKTTRSFVSEDPWGTTGPSRITHLPGTGIRRIRNTLSKLSSSSRAERELLKQKNRCKVPLTERNVDKFTTAQEFTDLRFPGKHNMETQVSAWLERLAY</sequence>
<protein>
    <submittedName>
        <fullName evidence="2">Uncharacterized protein</fullName>
    </submittedName>
</protein>
<organism evidence="2 3">
    <name type="scientific">Aspergillus nanangensis</name>
    <dbReference type="NCBI Taxonomy" id="2582783"/>
    <lineage>
        <taxon>Eukaryota</taxon>
        <taxon>Fungi</taxon>
        <taxon>Dikarya</taxon>
        <taxon>Ascomycota</taxon>
        <taxon>Pezizomycotina</taxon>
        <taxon>Eurotiomycetes</taxon>
        <taxon>Eurotiomycetidae</taxon>
        <taxon>Eurotiales</taxon>
        <taxon>Aspergillaceae</taxon>
        <taxon>Aspergillus</taxon>
        <taxon>Aspergillus subgen. Circumdati</taxon>
    </lineage>
</organism>
<accession>A0AAD4GVP7</accession>
<feature type="region of interest" description="Disordered" evidence="1">
    <location>
        <begin position="1"/>
        <end position="36"/>
    </location>
</feature>
<gene>
    <name evidence="2" type="ORF">FE257_006999</name>
</gene>
<dbReference type="EMBL" id="VCAU01000033">
    <property type="protein sequence ID" value="KAF9889693.1"/>
    <property type="molecule type" value="Genomic_DNA"/>
</dbReference>
<dbReference type="Proteomes" id="UP001194746">
    <property type="component" value="Unassembled WGS sequence"/>
</dbReference>